<dbReference type="GO" id="GO:0016020">
    <property type="term" value="C:membrane"/>
    <property type="evidence" value="ECO:0007669"/>
    <property type="project" value="InterPro"/>
</dbReference>
<feature type="signal peptide" evidence="5">
    <location>
        <begin position="1"/>
        <end position="24"/>
    </location>
</feature>
<keyword evidence="3 5" id="KW-0732">Signal</keyword>
<feature type="chain" id="PRO_5020943240" evidence="5">
    <location>
        <begin position="25"/>
        <end position="261"/>
    </location>
</feature>
<dbReference type="AlphaFoldDB" id="A0A4D8PSB7"/>
<feature type="domain" description="Solute-binding protein family 3/N-terminal" evidence="6">
    <location>
        <begin position="35"/>
        <end position="254"/>
    </location>
</feature>
<sequence length="261" mass="28359">MKRMLLSFMVAATTLAGSASLAAAQTLEAIQSRGKVLIAVDTSVPPYGMLDANMQPEGYDVDMAKLIAKDLGVKLELVPVTGPNRIAFLESKRADIVISTFGVTPERAKTVNFTIPYGANQIWLFGDKGQPAASAADLSGKSVAVVRGSIQDNTVTRVLPQDTVIRRYEDDATAATALLSGQVSFIATGTLIGDKIVKRDEKKYERKLLLGLSPYSIGIRKGDMEFLHMMNTFIYTYRLSGQLDEMSKKWIGAGLENLQSF</sequence>
<dbReference type="SMART" id="SM00079">
    <property type="entry name" value="PBPe"/>
    <property type="match status" value="1"/>
</dbReference>
<dbReference type="Pfam" id="PF00497">
    <property type="entry name" value="SBP_bac_3"/>
    <property type="match status" value="1"/>
</dbReference>
<dbReference type="InterPro" id="IPR018313">
    <property type="entry name" value="SBP_3_CS"/>
</dbReference>
<protein>
    <submittedName>
        <fullName evidence="8">ABC transporter substrate-binding protein</fullName>
    </submittedName>
</protein>
<evidence type="ECO:0000256" key="1">
    <source>
        <dbReference type="ARBA" id="ARBA00004196"/>
    </source>
</evidence>
<dbReference type="SUPFAM" id="SSF53850">
    <property type="entry name" value="Periplasmic binding protein-like II"/>
    <property type="match status" value="1"/>
</dbReference>
<evidence type="ECO:0000256" key="5">
    <source>
        <dbReference type="SAM" id="SignalP"/>
    </source>
</evidence>
<dbReference type="SMART" id="SM00062">
    <property type="entry name" value="PBPb"/>
    <property type="match status" value="1"/>
</dbReference>
<reference evidence="8 9" key="1">
    <citation type="submission" date="2018-09" db="EMBL/GenBank/DDBJ databases">
        <title>Whole genome based analysis of evolution and adaptive divergence in Indian and Brazilian strains of Azospirillum brasilense.</title>
        <authorList>
            <person name="Singh C."/>
            <person name="Tripathi A.K."/>
        </authorList>
    </citation>
    <scope>NUCLEOTIDE SEQUENCE [LARGE SCALE GENOMIC DNA]</scope>
    <source>
        <strain evidence="8 9">MTCC4035</strain>
        <plasmid evidence="8 9">p4</plasmid>
    </source>
</reference>
<evidence type="ECO:0000256" key="2">
    <source>
        <dbReference type="ARBA" id="ARBA00010333"/>
    </source>
</evidence>
<proteinExistence type="inferred from homology"/>
<dbReference type="EMBL" id="CP032325">
    <property type="protein sequence ID" value="QCN99677.1"/>
    <property type="molecule type" value="Genomic_DNA"/>
</dbReference>
<comment type="subcellular location">
    <subcellularLocation>
        <location evidence="1">Cell envelope</location>
    </subcellularLocation>
</comment>
<gene>
    <name evidence="8" type="ORF">D3093_30955</name>
</gene>
<accession>A0A4D8PSB7</accession>
<dbReference type="CDD" id="cd01072">
    <property type="entry name" value="PBP2_SMa0082_like"/>
    <property type="match status" value="1"/>
</dbReference>
<dbReference type="PANTHER" id="PTHR35936:SF17">
    <property type="entry name" value="ARGININE-BINDING EXTRACELLULAR PROTEIN ARTP"/>
    <property type="match status" value="1"/>
</dbReference>
<comment type="similarity">
    <text evidence="2 4">Belongs to the bacterial solute-binding protein 3 family.</text>
</comment>
<evidence type="ECO:0000256" key="4">
    <source>
        <dbReference type="RuleBase" id="RU003744"/>
    </source>
</evidence>
<evidence type="ECO:0000313" key="9">
    <source>
        <dbReference type="Proteomes" id="UP000298595"/>
    </source>
</evidence>
<dbReference type="PANTHER" id="PTHR35936">
    <property type="entry name" value="MEMBRANE-BOUND LYTIC MUREIN TRANSGLYCOSYLASE F"/>
    <property type="match status" value="1"/>
</dbReference>
<organism evidence="8 9">
    <name type="scientific">Azospirillum argentinense</name>
    <dbReference type="NCBI Taxonomy" id="2970906"/>
    <lineage>
        <taxon>Bacteria</taxon>
        <taxon>Pseudomonadati</taxon>
        <taxon>Pseudomonadota</taxon>
        <taxon>Alphaproteobacteria</taxon>
        <taxon>Rhodospirillales</taxon>
        <taxon>Azospirillaceae</taxon>
        <taxon>Azospirillum</taxon>
    </lineage>
</organism>
<geneLocation type="plasmid" evidence="8 9">
    <name>p4</name>
</geneLocation>
<dbReference type="InterPro" id="IPR001320">
    <property type="entry name" value="Iontro_rcpt_C"/>
</dbReference>
<evidence type="ECO:0000259" key="7">
    <source>
        <dbReference type="SMART" id="SM00079"/>
    </source>
</evidence>
<dbReference type="GO" id="GO:0030313">
    <property type="term" value="C:cell envelope"/>
    <property type="evidence" value="ECO:0007669"/>
    <property type="project" value="UniProtKB-SubCell"/>
</dbReference>
<keyword evidence="8" id="KW-0614">Plasmid</keyword>
<evidence type="ECO:0000313" key="8">
    <source>
        <dbReference type="EMBL" id="QCN99677.1"/>
    </source>
</evidence>
<dbReference type="GO" id="GO:0015276">
    <property type="term" value="F:ligand-gated monoatomic ion channel activity"/>
    <property type="evidence" value="ECO:0007669"/>
    <property type="project" value="InterPro"/>
</dbReference>
<dbReference type="PROSITE" id="PS01039">
    <property type="entry name" value="SBP_BACTERIAL_3"/>
    <property type="match status" value="1"/>
</dbReference>
<evidence type="ECO:0000259" key="6">
    <source>
        <dbReference type="SMART" id="SM00062"/>
    </source>
</evidence>
<dbReference type="Gene3D" id="3.40.190.10">
    <property type="entry name" value="Periplasmic binding protein-like II"/>
    <property type="match status" value="2"/>
</dbReference>
<name>A0A4D8PSB7_9PROT</name>
<evidence type="ECO:0000256" key="3">
    <source>
        <dbReference type="ARBA" id="ARBA00022729"/>
    </source>
</evidence>
<dbReference type="InterPro" id="IPR001638">
    <property type="entry name" value="Solute-binding_3/MltF_N"/>
</dbReference>
<dbReference type="Proteomes" id="UP000298595">
    <property type="component" value="Plasmid p4"/>
</dbReference>
<dbReference type="RefSeq" id="WP_137118450.1">
    <property type="nucleotide sequence ID" value="NZ_CP032325.1"/>
</dbReference>
<dbReference type="KEGG" id="aare:D3093_30955"/>
<feature type="domain" description="Ionotropic glutamate receptor C-terminal" evidence="7">
    <location>
        <begin position="36"/>
        <end position="253"/>
    </location>
</feature>